<gene>
    <name evidence="1" type="ORF">METZ01_LOCUS21644</name>
</gene>
<dbReference type="EMBL" id="UINC01001043">
    <property type="protein sequence ID" value="SUZ68790.1"/>
    <property type="molecule type" value="Genomic_DNA"/>
</dbReference>
<protein>
    <submittedName>
        <fullName evidence="1">Uncharacterized protein</fullName>
    </submittedName>
</protein>
<organism evidence="1">
    <name type="scientific">marine metagenome</name>
    <dbReference type="NCBI Taxonomy" id="408172"/>
    <lineage>
        <taxon>unclassified sequences</taxon>
        <taxon>metagenomes</taxon>
        <taxon>ecological metagenomes</taxon>
    </lineage>
</organism>
<sequence length="98" mass="10426">MADRSLAWLPQEFSLKLSTDGKGDVEALLLCPERVLITGKDDVKLWSSNGLVTVAVPAGSVSSPITSNYHEAGFFGMPVMLQGFTGLGGVRNFVGRGR</sequence>
<reference evidence="1" key="1">
    <citation type="submission" date="2018-05" db="EMBL/GenBank/DDBJ databases">
        <authorList>
            <person name="Lanie J.A."/>
            <person name="Ng W.-L."/>
            <person name="Kazmierczak K.M."/>
            <person name="Andrzejewski T.M."/>
            <person name="Davidsen T.M."/>
            <person name="Wayne K.J."/>
            <person name="Tettelin H."/>
            <person name="Glass J.I."/>
            <person name="Rusch D."/>
            <person name="Podicherti R."/>
            <person name="Tsui H.-C.T."/>
            <person name="Winkler M.E."/>
        </authorList>
    </citation>
    <scope>NUCLEOTIDE SEQUENCE</scope>
</reference>
<name>A0A381PPD2_9ZZZZ</name>
<evidence type="ECO:0000313" key="1">
    <source>
        <dbReference type="EMBL" id="SUZ68790.1"/>
    </source>
</evidence>
<proteinExistence type="predicted"/>
<accession>A0A381PPD2</accession>
<dbReference type="AlphaFoldDB" id="A0A381PPD2"/>